<dbReference type="EMBL" id="CP114014">
    <property type="protein sequence ID" value="XAY06698.1"/>
    <property type="molecule type" value="Genomic_DNA"/>
</dbReference>
<evidence type="ECO:0000313" key="4">
    <source>
        <dbReference type="EMBL" id="XAY06698.1"/>
    </source>
</evidence>
<proteinExistence type="inferred from homology"/>
<evidence type="ECO:0000256" key="1">
    <source>
        <dbReference type="ARBA" id="ARBA00006754"/>
    </source>
</evidence>
<organism evidence="4">
    <name type="scientific">Paraconexibacter sp. AEG42_29</name>
    <dbReference type="NCBI Taxonomy" id="2997339"/>
    <lineage>
        <taxon>Bacteria</taxon>
        <taxon>Bacillati</taxon>
        <taxon>Actinomycetota</taxon>
        <taxon>Thermoleophilia</taxon>
        <taxon>Solirubrobacterales</taxon>
        <taxon>Paraconexibacteraceae</taxon>
        <taxon>Paraconexibacter</taxon>
    </lineage>
</organism>
<dbReference type="RefSeq" id="WP_354697917.1">
    <property type="nucleotide sequence ID" value="NZ_CP114014.1"/>
</dbReference>
<dbReference type="AlphaFoldDB" id="A0AAU7AYG0"/>
<dbReference type="Pfam" id="PF13556">
    <property type="entry name" value="HTH_30"/>
    <property type="match status" value="1"/>
</dbReference>
<evidence type="ECO:0000259" key="3">
    <source>
        <dbReference type="Pfam" id="PF17853"/>
    </source>
</evidence>
<dbReference type="PANTHER" id="PTHR33744:SF1">
    <property type="entry name" value="DNA-BINDING TRANSCRIPTIONAL ACTIVATOR ADER"/>
    <property type="match status" value="1"/>
</dbReference>
<dbReference type="Pfam" id="PF17853">
    <property type="entry name" value="GGDEF_2"/>
    <property type="match status" value="1"/>
</dbReference>
<dbReference type="PANTHER" id="PTHR33744">
    <property type="entry name" value="CARBOHYDRATE DIACID REGULATOR"/>
    <property type="match status" value="1"/>
</dbReference>
<name>A0AAU7AYG0_9ACTN</name>
<dbReference type="InterPro" id="IPR042070">
    <property type="entry name" value="PucR_C-HTH_sf"/>
</dbReference>
<evidence type="ECO:0008006" key="5">
    <source>
        <dbReference type="Google" id="ProtNLM"/>
    </source>
</evidence>
<feature type="domain" description="PucR C-terminal helix-turn-helix" evidence="2">
    <location>
        <begin position="347"/>
        <end position="402"/>
    </location>
</feature>
<reference evidence="4" key="1">
    <citation type="submission" date="2022-12" db="EMBL/GenBank/DDBJ databases">
        <title>Paraconexibacter alkalitolerans sp. nov. and Baekduia alba sp. nov., isolated from soil and emended description of the genera Paraconexibacter (Chun et al., 2020) and Baekduia (An et al., 2020).</title>
        <authorList>
            <person name="Vieira S."/>
            <person name="Huber K.J."/>
            <person name="Geppert A."/>
            <person name="Wolf J."/>
            <person name="Neumann-Schaal M."/>
            <person name="Muesken M."/>
            <person name="Overmann J."/>
        </authorList>
    </citation>
    <scope>NUCLEOTIDE SEQUENCE</scope>
    <source>
        <strain evidence="4">AEG42_29</strain>
    </source>
</reference>
<gene>
    <name evidence="4" type="ORF">DSM112329_03575</name>
</gene>
<dbReference type="Gene3D" id="1.10.10.2840">
    <property type="entry name" value="PucR C-terminal helix-turn-helix domain"/>
    <property type="match status" value="1"/>
</dbReference>
<dbReference type="InterPro" id="IPR051448">
    <property type="entry name" value="CdaR-like_regulators"/>
</dbReference>
<accession>A0AAU7AYG0</accession>
<comment type="similarity">
    <text evidence="1">Belongs to the CdaR family.</text>
</comment>
<protein>
    <recommendedName>
        <fullName evidence="5">PucR family transcriptional regulator</fullName>
    </recommendedName>
</protein>
<feature type="domain" description="CdaR GGDEF-like" evidence="3">
    <location>
        <begin position="189"/>
        <end position="299"/>
    </location>
</feature>
<evidence type="ECO:0000259" key="2">
    <source>
        <dbReference type="Pfam" id="PF13556"/>
    </source>
</evidence>
<dbReference type="KEGG" id="parq:DSM112329_03575"/>
<dbReference type="InterPro" id="IPR041522">
    <property type="entry name" value="CdaR_GGDEF"/>
</dbReference>
<dbReference type="InterPro" id="IPR025736">
    <property type="entry name" value="PucR_C-HTH_dom"/>
</dbReference>
<sequence length="410" mass="43933">MSEPVRWELPSDAVRALIRTAAEQLLAMPDDVFAEIDAVTLADAGPAVTADPGLVAAIRRANRANLRHWLGANVHDPGAPVAPNLGPETFGIARDLVRRGLDQNSLDAYRTGQNAAWRGWMALAFSLTSDPVELAELLDVTARSIFAFVDGTIGGIAAEVERERQHLTRGTQAERLEVVTLVLGGAPIAVERASLRLGYDLTRTHTAAIVFSDAVQPDQVALEAGAELLARAAGARRPLTVVAGASALWTWIEGATGPDVAVLRAGMAGSAQTRVALGPTLPGIDGFRRSHLDALATQRLLQRVSEEVQLATYDEVQVVALATHDEQRADELVRRTLGPLASAPVELRETLRTYLREDSNATRTARVLFAHRNTVLGRLARAEALLPAPLAGRSLQVGLALEITHWLGPR</sequence>